<dbReference type="PANTHER" id="PTHR43228">
    <property type="entry name" value="TWO-COMPONENT RESPONSE REGULATOR"/>
    <property type="match status" value="1"/>
</dbReference>
<dbReference type="AlphaFoldDB" id="A0A1B9NZ20"/>
<dbReference type="InterPro" id="IPR011006">
    <property type="entry name" value="CheY-like_superfamily"/>
</dbReference>
<sequence>MDRITSKQQYIQGKDKLSILIVDNCQVASMFLKKLLFQLGFTRVEKASSYQEAIKKCAKRNYSLLFIDYHLDQRLNGSELYDLLREKGFISPSTRVITISGDHSTQTVLSTLSKGNGDYLCKPISKSNLHNKISNAYQEYNIFKRLYSLLDERRYDELLTLSIQLISEKNIHELDLFLINFLMTHDKEKLSSLCEQPQFKNRKNYILAQLKLEDERNTTSKNEILERATALSKKQPLFTQALDFLSDIQCKHKNYEEALNASLQVLSLTPSIPHRALQTLNLALICNNKPVFLKASHSLANHLPIADSNWCSYAAECFNYFNSYIQNSISETDKNQLILEQKNIARRIEYRLTDRQKVQLNILYNYSLCKKYIQDGDIATAKLNTLKVTAPFYDNLHELNTVVLIELLYLLLFFGDIWLIEKVEYVLKTKKYFNVYCSELLVLLKQDPQLKQSISRLSTTINNANTLKETDPKEALTSYEIERNNYPYSSELCIGLLESYVALSLDNPSLLGTAINLVKDMPLSHDLMQRRDNVLSFLHANPNFISEFDSNNLAHVIYPNQSHSVLDKRYQLSLPV</sequence>
<dbReference type="InterPro" id="IPR052048">
    <property type="entry name" value="ST_Response_Regulator"/>
</dbReference>
<dbReference type="PROSITE" id="PS50110">
    <property type="entry name" value="RESPONSE_REGULATORY"/>
    <property type="match status" value="1"/>
</dbReference>
<comment type="caution">
    <text evidence="3">The sequence shown here is derived from an EMBL/GenBank/DDBJ whole genome shotgun (WGS) entry which is preliminary data.</text>
</comment>
<proteinExistence type="predicted"/>
<dbReference type="OrthoDB" id="5902636at2"/>
<feature type="domain" description="Response regulatory" evidence="2">
    <location>
        <begin position="18"/>
        <end position="137"/>
    </location>
</feature>
<dbReference type="EMBL" id="MAJU01000009">
    <property type="protein sequence ID" value="OCH21241.1"/>
    <property type="molecule type" value="Genomic_DNA"/>
</dbReference>
<feature type="modified residue" description="4-aspartylphosphate" evidence="1">
    <location>
        <position position="68"/>
    </location>
</feature>
<dbReference type="RefSeq" id="WP_065611073.1">
    <property type="nucleotide sequence ID" value="NZ_CAWMPN010000009.1"/>
</dbReference>
<keyword evidence="1" id="KW-0597">Phosphoprotein</keyword>
<dbReference type="PANTHER" id="PTHR43228:SF1">
    <property type="entry name" value="TWO-COMPONENT RESPONSE REGULATOR ARR22"/>
    <property type="match status" value="1"/>
</dbReference>
<accession>A0A1B9NZ20</accession>
<reference evidence="3 4" key="1">
    <citation type="submission" date="2016-06" db="EMBL/GenBank/DDBJ databases">
        <authorList>
            <person name="Kjaerup R.B."/>
            <person name="Dalgaard T.S."/>
            <person name="Juul-Madsen H.R."/>
        </authorList>
    </citation>
    <scope>NUCLEOTIDE SEQUENCE [LARGE SCALE GENOMIC DNA]</scope>
    <source>
        <strain evidence="3 4">1S159</strain>
    </source>
</reference>
<organism evidence="3 4">
    <name type="scientific">Aliivibrio logei</name>
    <name type="common">Vibrio logei</name>
    <dbReference type="NCBI Taxonomy" id="688"/>
    <lineage>
        <taxon>Bacteria</taxon>
        <taxon>Pseudomonadati</taxon>
        <taxon>Pseudomonadota</taxon>
        <taxon>Gammaproteobacteria</taxon>
        <taxon>Vibrionales</taxon>
        <taxon>Vibrionaceae</taxon>
        <taxon>Aliivibrio</taxon>
    </lineage>
</organism>
<dbReference type="GO" id="GO:0000160">
    <property type="term" value="P:phosphorelay signal transduction system"/>
    <property type="evidence" value="ECO:0007669"/>
    <property type="project" value="InterPro"/>
</dbReference>
<dbReference type="SUPFAM" id="SSF52172">
    <property type="entry name" value="CheY-like"/>
    <property type="match status" value="1"/>
</dbReference>
<evidence type="ECO:0000259" key="2">
    <source>
        <dbReference type="PROSITE" id="PS50110"/>
    </source>
</evidence>
<name>A0A1B9NZ20_ALILO</name>
<dbReference type="Proteomes" id="UP000093523">
    <property type="component" value="Unassembled WGS sequence"/>
</dbReference>
<evidence type="ECO:0000313" key="4">
    <source>
        <dbReference type="Proteomes" id="UP000093523"/>
    </source>
</evidence>
<gene>
    <name evidence="3" type="ORF">A6E04_11905</name>
</gene>
<protein>
    <recommendedName>
        <fullName evidence="2">Response regulatory domain-containing protein</fullName>
    </recommendedName>
</protein>
<dbReference type="Pfam" id="PF00072">
    <property type="entry name" value="Response_reg"/>
    <property type="match status" value="1"/>
</dbReference>
<evidence type="ECO:0000313" key="3">
    <source>
        <dbReference type="EMBL" id="OCH21241.1"/>
    </source>
</evidence>
<dbReference type="SMART" id="SM00448">
    <property type="entry name" value="REC"/>
    <property type="match status" value="1"/>
</dbReference>
<evidence type="ECO:0000256" key="1">
    <source>
        <dbReference type="PROSITE-ProRule" id="PRU00169"/>
    </source>
</evidence>
<dbReference type="STRING" id="688.A6E04_11905"/>
<dbReference type="InterPro" id="IPR001789">
    <property type="entry name" value="Sig_transdc_resp-reg_receiver"/>
</dbReference>
<dbReference type="Gene3D" id="3.40.50.2300">
    <property type="match status" value="1"/>
</dbReference>